<accession>A0A978VU93</accession>
<gene>
    <name evidence="1" type="ORF">FEM48_Zijuj02G0068200</name>
</gene>
<evidence type="ECO:0000313" key="2">
    <source>
        <dbReference type="Proteomes" id="UP000813462"/>
    </source>
</evidence>
<dbReference type="EMBL" id="JAEACU010000002">
    <property type="protein sequence ID" value="KAH7542388.1"/>
    <property type="molecule type" value="Genomic_DNA"/>
</dbReference>
<proteinExistence type="predicted"/>
<name>A0A978VU93_ZIZJJ</name>
<protein>
    <submittedName>
        <fullName evidence="1">Uncharacterized protein</fullName>
    </submittedName>
</protein>
<comment type="caution">
    <text evidence="1">The sequence shown here is derived from an EMBL/GenBank/DDBJ whole genome shotgun (WGS) entry which is preliminary data.</text>
</comment>
<dbReference type="Proteomes" id="UP000813462">
    <property type="component" value="Unassembled WGS sequence"/>
</dbReference>
<dbReference type="AlphaFoldDB" id="A0A978VU93"/>
<sequence>MRWGELEEEDDSEDLDFVMVDQPELMLESAREILTDQDHHNATTRARKLANAGLRKQAVVLRSWLKFENAMRKDVGSRLIMVSTEEILIDQPMAPGGNPEEPKAAGDGNIVMICRNCSERGHLLD</sequence>
<reference evidence="1" key="1">
    <citation type="journal article" date="2021" name="Front. Plant Sci.">
        <title>Chromosome-Scale Genome Assembly for Chinese Sour Jujube and Insights Into Its Genome Evolution and Domestication Signature.</title>
        <authorList>
            <person name="Shen L.-Y."/>
            <person name="Luo H."/>
            <person name="Wang X.-L."/>
            <person name="Wang X.-M."/>
            <person name="Qiu X.-J."/>
            <person name="Liu H."/>
            <person name="Zhou S.-S."/>
            <person name="Jia K.-H."/>
            <person name="Nie S."/>
            <person name="Bao Y.-T."/>
            <person name="Zhang R.-G."/>
            <person name="Yun Q.-Z."/>
            <person name="Chai Y.-H."/>
            <person name="Lu J.-Y."/>
            <person name="Li Y."/>
            <person name="Zhao S.-W."/>
            <person name="Mao J.-F."/>
            <person name="Jia S.-G."/>
            <person name="Mao Y.-M."/>
        </authorList>
    </citation>
    <scope>NUCLEOTIDE SEQUENCE</scope>
    <source>
        <strain evidence="1">AT0</strain>
        <tissue evidence="1">Leaf</tissue>
    </source>
</reference>
<organism evidence="1 2">
    <name type="scientific">Ziziphus jujuba var. spinosa</name>
    <dbReference type="NCBI Taxonomy" id="714518"/>
    <lineage>
        <taxon>Eukaryota</taxon>
        <taxon>Viridiplantae</taxon>
        <taxon>Streptophyta</taxon>
        <taxon>Embryophyta</taxon>
        <taxon>Tracheophyta</taxon>
        <taxon>Spermatophyta</taxon>
        <taxon>Magnoliopsida</taxon>
        <taxon>eudicotyledons</taxon>
        <taxon>Gunneridae</taxon>
        <taxon>Pentapetalae</taxon>
        <taxon>rosids</taxon>
        <taxon>fabids</taxon>
        <taxon>Rosales</taxon>
        <taxon>Rhamnaceae</taxon>
        <taxon>Paliureae</taxon>
        <taxon>Ziziphus</taxon>
    </lineage>
</organism>
<evidence type="ECO:0000313" key="1">
    <source>
        <dbReference type="EMBL" id="KAH7542388.1"/>
    </source>
</evidence>